<proteinExistence type="predicted"/>
<evidence type="ECO:0000313" key="2">
    <source>
        <dbReference type="Proteomes" id="UP001177021"/>
    </source>
</evidence>
<protein>
    <submittedName>
        <fullName evidence="1">Uncharacterized protein</fullName>
    </submittedName>
</protein>
<gene>
    <name evidence="1" type="ORF">MILVUS5_LOCUS36106</name>
</gene>
<organism evidence="1 2">
    <name type="scientific">Trifolium pratense</name>
    <name type="common">Red clover</name>
    <dbReference type="NCBI Taxonomy" id="57577"/>
    <lineage>
        <taxon>Eukaryota</taxon>
        <taxon>Viridiplantae</taxon>
        <taxon>Streptophyta</taxon>
        <taxon>Embryophyta</taxon>
        <taxon>Tracheophyta</taxon>
        <taxon>Spermatophyta</taxon>
        <taxon>Magnoliopsida</taxon>
        <taxon>eudicotyledons</taxon>
        <taxon>Gunneridae</taxon>
        <taxon>Pentapetalae</taxon>
        <taxon>rosids</taxon>
        <taxon>fabids</taxon>
        <taxon>Fabales</taxon>
        <taxon>Fabaceae</taxon>
        <taxon>Papilionoideae</taxon>
        <taxon>50 kb inversion clade</taxon>
        <taxon>NPAAA clade</taxon>
        <taxon>Hologalegina</taxon>
        <taxon>IRL clade</taxon>
        <taxon>Trifolieae</taxon>
        <taxon>Trifolium</taxon>
    </lineage>
</organism>
<evidence type="ECO:0000313" key="1">
    <source>
        <dbReference type="EMBL" id="CAJ2672481.1"/>
    </source>
</evidence>
<dbReference type="Proteomes" id="UP001177021">
    <property type="component" value="Unassembled WGS sequence"/>
</dbReference>
<sequence length="109" mass="12926">MQCRDYNKIKKEGQCLYSLDREIGNLLNIWFIYVKLDVKMTGNKIHCGCIFLSLFDDPTSLTEEEMYELRNNWATCFLDLYNPEVDYVVSDDEVYELASYNGFTLTRMF</sequence>
<dbReference type="EMBL" id="CASHSV030000716">
    <property type="protein sequence ID" value="CAJ2672481.1"/>
    <property type="molecule type" value="Genomic_DNA"/>
</dbReference>
<keyword evidence="2" id="KW-1185">Reference proteome</keyword>
<reference evidence="1" key="1">
    <citation type="submission" date="2023-10" db="EMBL/GenBank/DDBJ databases">
        <authorList>
            <person name="Rodriguez Cubillos JULIANA M."/>
            <person name="De Vega J."/>
        </authorList>
    </citation>
    <scope>NUCLEOTIDE SEQUENCE</scope>
</reference>
<accession>A0ACB0LVP3</accession>
<name>A0ACB0LVP3_TRIPR</name>
<comment type="caution">
    <text evidence="1">The sequence shown here is derived from an EMBL/GenBank/DDBJ whole genome shotgun (WGS) entry which is preliminary data.</text>
</comment>